<dbReference type="Proteomes" id="UP000007519">
    <property type="component" value="Chromosome"/>
</dbReference>
<evidence type="ECO:0000313" key="2">
    <source>
        <dbReference type="EMBL" id="AFC25144.1"/>
    </source>
</evidence>
<evidence type="ECO:0000259" key="1">
    <source>
        <dbReference type="PROSITE" id="PS50943"/>
    </source>
</evidence>
<dbReference type="SMART" id="SM00530">
    <property type="entry name" value="HTH_XRE"/>
    <property type="match status" value="1"/>
</dbReference>
<protein>
    <submittedName>
        <fullName evidence="2">Transcriptional regulator, XRE family</fullName>
    </submittedName>
</protein>
<dbReference type="InterPro" id="IPR010982">
    <property type="entry name" value="Lambda_DNA-bd_dom_sf"/>
</dbReference>
<dbReference type="PROSITE" id="PS50943">
    <property type="entry name" value="HTH_CROC1"/>
    <property type="match status" value="1"/>
</dbReference>
<dbReference type="STRING" id="984262.SGRA_2416"/>
<dbReference type="SUPFAM" id="SSF47413">
    <property type="entry name" value="lambda repressor-like DNA-binding domains"/>
    <property type="match status" value="1"/>
</dbReference>
<dbReference type="OrthoDB" id="795038at2"/>
<dbReference type="Gene3D" id="1.10.260.40">
    <property type="entry name" value="lambda repressor-like DNA-binding domains"/>
    <property type="match status" value="1"/>
</dbReference>
<accession>H6L4W9</accession>
<dbReference type="CDD" id="cd00093">
    <property type="entry name" value="HTH_XRE"/>
    <property type="match status" value="1"/>
</dbReference>
<feature type="domain" description="HTH cro/C1-type" evidence="1">
    <location>
        <begin position="43"/>
        <end position="97"/>
    </location>
</feature>
<dbReference type="AlphaFoldDB" id="H6L4W9"/>
<gene>
    <name evidence="2" type="ordered locus">SGRA_2416</name>
</gene>
<dbReference type="HOGENOM" id="CLU_2234700_0_0_10"/>
<dbReference type="Pfam" id="PF01381">
    <property type="entry name" value="HTH_3"/>
    <property type="match status" value="1"/>
</dbReference>
<dbReference type="RefSeq" id="WP_015692757.1">
    <property type="nucleotide sequence ID" value="NC_016940.1"/>
</dbReference>
<proteinExistence type="predicted"/>
<sequence length="105" mass="11989">MFGYFSIKNNLYPITFGFCLLFVACISEPAPKMDWPNDLGEQIRLERQRRAWSQEELAEGLGISLESLRLIEAGRATPIYEKLDEIEAFLGIKIDKSQLDSLATF</sequence>
<reference evidence="2 3" key="1">
    <citation type="journal article" date="2012" name="Stand. Genomic Sci.">
        <title>Complete genome sequencing and analysis of Saprospira grandis str. Lewin, a predatory marine bacterium.</title>
        <authorList>
            <person name="Saw J.H."/>
            <person name="Yuryev A."/>
            <person name="Kanbe M."/>
            <person name="Hou S."/>
            <person name="Young A.G."/>
            <person name="Aizawa S."/>
            <person name="Alam M."/>
        </authorList>
    </citation>
    <scope>NUCLEOTIDE SEQUENCE [LARGE SCALE GENOMIC DNA]</scope>
    <source>
        <strain evidence="2 3">Lewin</strain>
    </source>
</reference>
<dbReference type="EMBL" id="CP002831">
    <property type="protein sequence ID" value="AFC25144.1"/>
    <property type="molecule type" value="Genomic_DNA"/>
</dbReference>
<evidence type="ECO:0000313" key="3">
    <source>
        <dbReference type="Proteomes" id="UP000007519"/>
    </source>
</evidence>
<name>H6L4W9_SAPGL</name>
<dbReference type="KEGG" id="sgn:SGRA_2416"/>
<dbReference type="GO" id="GO:0003677">
    <property type="term" value="F:DNA binding"/>
    <property type="evidence" value="ECO:0007669"/>
    <property type="project" value="InterPro"/>
</dbReference>
<organism evidence="2 3">
    <name type="scientific">Saprospira grandis (strain Lewin)</name>
    <dbReference type="NCBI Taxonomy" id="984262"/>
    <lineage>
        <taxon>Bacteria</taxon>
        <taxon>Pseudomonadati</taxon>
        <taxon>Bacteroidota</taxon>
        <taxon>Saprospiria</taxon>
        <taxon>Saprospirales</taxon>
        <taxon>Saprospiraceae</taxon>
        <taxon>Saprospira</taxon>
    </lineage>
</organism>
<keyword evidence="3" id="KW-1185">Reference proteome</keyword>
<dbReference type="InterPro" id="IPR001387">
    <property type="entry name" value="Cro/C1-type_HTH"/>
</dbReference>
<dbReference type="eggNOG" id="COG1813">
    <property type="taxonomic scope" value="Bacteria"/>
</dbReference>